<keyword evidence="5 9" id="KW-0093">Biotin biosynthesis</keyword>
<evidence type="ECO:0000256" key="4">
    <source>
        <dbReference type="ARBA" id="ARBA00022741"/>
    </source>
</evidence>
<feature type="binding site" evidence="9">
    <location>
        <position position="104"/>
    </location>
    <ligand>
        <name>Mg(2+)</name>
        <dbReference type="ChEBI" id="CHEBI:18420"/>
    </ligand>
</feature>
<reference evidence="10 11" key="1">
    <citation type="submission" date="2020-08" db="EMBL/GenBank/DDBJ databases">
        <title>Genomic Encyclopedia of Type Strains, Phase IV (KMG-IV): sequencing the most valuable type-strain genomes for metagenomic binning, comparative biology and taxonomic classification.</title>
        <authorList>
            <person name="Goeker M."/>
        </authorList>
    </citation>
    <scope>NUCLEOTIDE SEQUENCE [LARGE SCALE GENOMIC DNA]</scope>
    <source>
        <strain evidence="10 11">DSM 17454</strain>
    </source>
</reference>
<feature type="binding site" evidence="9">
    <location>
        <position position="41"/>
    </location>
    <ligand>
        <name>substrate</name>
    </ligand>
</feature>
<dbReference type="UniPathway" id="UPA00078">
    <property type="reaction ID" value="UER00161"/>
</dbReference>
<dbReference type="Pfam" id="PF13500">
    <property type="entry name" value="AAA_26"/>
    <property type="match status" value="1"/>
</dbReference>
<feature type="binding site" evidence="9">
    <location>
        <position position="21"/>
    </location>
    <ligand>
        <name>Mg(2+)</name>
        <dbReference type="ChEBI" id="CHEBI:18420"/>
    </ligand>
</feature>
<evidence type="ECO:0000256" key="1">
    <source>
        <dbReference type="ARBA" id="ARBA00022490"/>
    </source>
</evidence>
<dbReference type="Gene3D" id="3.40.50.300">
    <property type="entry name" value="P-loop containing nucleotide triphosphate hydrolases"/>
    <property type="match status" value="1"/>
</dbReference>
<evidence type="ECO:0000256" key="9">
    <source>
        <dbReference type="HAMAP-Rule" id="MF_00336"/>
    </source>
</evidence>
<keyword evidence="3 9" id="KW-0479">Metal-binding</keyword>
<evidence type="ECO:0000313" key="11">
    <source>
        <dbReference type="Proteomes" id="UP000532373"/>
    </source>
</evidence>
<name>A0A8E2BBD7_9HYPH</name>
<comment type="catalytic activity">
    <reaction evidence="8">
        <text>(7R,8S)-8-amino-7-(carboxyamino)nonanoate + ATP = (4R,5S)-dethiobiotin + ADP + phosphate + H(+)</text>
        <dbReference type="Rhea" id="RHEA:63684"/>
        <dbReference type="ChEBI" id="CHEBI:15378"/>
        <dbReference type="ChEBI" id="CHEBI:30616"/>
        <dbReference type="ChEBI" id="CHEBI:43474"/>
        <dbReference type="ChEBI" id="CHEBI:149470"/>
        <dbReference type="ChEBI" id="CHEBI:149473"/>
        <dbReference type="ChEBI" id="CHEBI:456216"/>
    </reaction>
</comment>
<evidence type="ECO:0000256" key="7">
    <source>
        <dbReference type="ARBA" id="ARBA00022842"/>
    </source>
</evidence>
<keyword evidence="6 9" id="KW-0067">ATP-binding</keyword>
<feature type="binding site" evidence="9">
    <location>
        <begin position="188"/>
        <end position="190"/>
    </location>
    <ligand>
        <name>ATP</name>
        <dbReference type="ChEBI" id="CHEBI:30616"/>
    </ligand>
</feature>
<dbReference type="AlphaFoldDB" id="A0A8E2BBD7"/>
<dbReference type="GO" id="GO:0005524">
    <property type="term" value="F:ATP binding"/>
    <property type="evidence" value="ECO:0007669"/>
    <property type="project" value="UniProtKB-UniRule"/>
</dbReference>
<dbReference type="InterPro" id="IPR004472">
    <property type="entry name" value="DTB_synth_BioD"/>
</dbReference>
<feature type="binding site" evidence="9">
    <location>
        <position position="48"/>
    </location>
    <ligand>
        <name>Mg(2+)</name>
        <dbReference type="ChEBI" id="CHEBI:18420"/>
    </ligand>
</feature>
<evidence type="ECO:0000256" key="8">
    <source>
        <dbReference type="ARBA" id="ARBA00047386"/>
    </source>
</evidence>
<dbReference type="GO" id="GO:0000287">
    <property type="term" value="F:magnesium ion binding"/>
    <property type="evidence" value="ECO:0007669"/>
    <property type="project" value="UniProtKB-UniRule"/>
</dbReference>
<comment type="function">
    <text evidence="9">Catalyzes a mechanistically unusual reaction, the ATP-dependent insertion of CO2 between the N7 and N8 nitrogen atoms of 7,8-diaminopelargonic acid (DAPA, also called 7,8-diammoniononanoate) to form a ureido ring.</text>
</comment>
<evidence type="ECO:0000256" key="6">
    <source>
        <dbReference type="ARBA" id="ARBA00022840"/>
    </source>
</evidence>
<comment type="catalytic activity">
    <reaction evidence="9">
        <text>(7R,8S)-7,8-diammoniononanoate + CO2 + ATP = (4R,5S)-dethiobiotin + ADP + phosphate + 3 H(+)</text>
        <dbReference type="Rhea" id="RHEA:15805"/>
        <dbReference type="ChEBI" id="CHEBI:15378"/>
        <dbReference type="ChEBI" id="CHEBI:16526"/>
        <dbReference type="ChEBI" id="CHEBI:30616"/>
        <dbReference type="ChEBI" id="CHEBI:43474"/>
        <dbReference type="ChEBI" id="CHEBI:149469"/>
        <dbReference type="ChEBI" id="CHEBI:149473"/>
        <dbReference type="ChEBI" id="CHEBI:456216"/>
        <dbReference type="EC" id="6.3.3.3"/>
    </reaction>
</comment>
<gene>
    <name evidence="9" type="primary">bioD</name>
    <name evidence="10" type="ORF">HNQ96_002326</name>
</gene>
<dbReference type="InterPro" id="IPR027417">
    <property type="entry name" value="P-loop_NTPase"/>
</dbReference>
<dbReference type="PIRSF" id="PIRSF006755">
    <property type="entry name" value="DTB_synth"/>
    <property type="match status" value="1"/>
</dbReference>
<dbReference type="Proteomes" id="UP000532373">
    <property type="component" value="Unassembled WGS sequence"/>
</dbReference>
<keyword evidence="1 9" id="KW-0963">Cytoplasm</keyword>
<dbReference type="EMBL" id="JACHGI010000003">
    <property type="protein sequence ID" value="MBB6466461.1"/>
    <property type="molecule type" value="Genomic_DNA"/>
</dbReference>
<dbReference type="NCBIfam" id="TIGR00347">
    <property type="entry name" value="bioD"/>
    <property type="match status" value="1"/>
</dbReference>
<feature type="active site" evidence="9">
    <location>
        <position position="37"/>
    </location>
</feature>
<dbReference type="GO" id="GO:0004141">
    <property type="term" value="F:dethiobiotin synthase activity"/>
    <property type="evidence" value="ECO:0007669"/>
    <property type="project" value="UniProtKB-UniRule"/>
</dbReference>
<evidence type="ECO:0000256" key="2">
    <source>
        <dbReference type="ARBA" id="ARBA00022598"/>
    </source>
</evidence>
<comment type="pathway">
    <text evidence="9">Cofactor biosynthesis; biotin biosynthesis; biotin from 7,8-diaminononanoate: step 1/2.</text>
</comment>
<organism evidence="10 11">
    <name type="scientific">Aminobacter carboxidus</name>
    <dbReference type="NCBI Taxonomy" id="376165"/>
    <lineage>
        <taxon>Bacteria</taxon>
        <taxon>Pseudomonadati</taxon>
        <taxon>Pseudomonadota</taxon>
        <taxon>Alphaproteobacteria</taxon>
        <taxon>Hyphomicrobiales</taxon>
        <taxon>Phyllobacteriaceae</taxon>
        <taxon>Aminobacter</taxon>
    </lineage>
</organism>
<keyword evidence="7 9" id="KW-0460">Magnesium</keyword>
<dbReference type="HAMAP" id="MF_00336">
    <property type="entry name" value="BioD"/>
    <property type="match status" value="1"/>
</dbReference>
<protein>
    <recommendedName>
        <fullName evidence="9">ATP-dependent dethiobiotin synthetase BioD</fullName>
        <ecNumber evidence="9">6.3.3.3</ecNumber>
    </recommendedName>
    <alternativeName>
        <fullName evidence="9">DTB synthetase</fullName>
        <shortName evidence="9">DTBS</shortName>
    </alternativeName>
    <alternativeName>
        <fullName evidence="9">Dethiobiotin synthase</fullName>
    </alternativeName>
</protein>
<dbReference type="RefSeq" id="WP_184768898.1">
    <property type="nucleotide sequence ID" value="NZ_JACHGI010000003.1"/>
</dbReference>
<dbReference type="SUPFAM" id="SSF52540">
    <property type="entry name" value="P-loop containing nucleoside triphosphate hydrolases"/>
    <property type="match status" value="1"/>
</dbReference>
<keyword evidence="4 9" id="KW-0547">Nucleotide-binding</keyword>
<sequence length="221" mass="23889">MTAQKPAKIVVTGTDTGIGKTVFAAGLTALLDGVYWKPVQSGIEEETDSEIVARLATLSPERVLPETWRLKEPLSPHRAAELDGVEIDAEALALPATERPLVIEGAGGLMVPVNRRTLYIDVFARWATPAVLCARTGLGTINHTLLSIEALRSRSVPLLGVAFIGDEMADTQRTIAEMGNVRVLGRLPRLAQLTPQALTDAMRANFKAADFLEAQFFETKT</sequence>
<comment type="caution">
    <text evidence="9">Lacks conserved residue(s) required for the propagation of feature annotation.</text>
</comment>
<dbReference type="PANTHER" id="PTHR43210">
    <property type="entry name" value="DETHIOBIOTIN SYNTHETASE"/>
    <property type="match status" value="1"/>
</dbReference>
<proteinExistence type="inferred from homology"/>
<dbReference type="GO" id="GO:0005829">
    <property type="term" value="C:cytosol"/>
    <property type="evidence" value="ECO:0007669"/>
    <property type="project" value="TreeGrafter"/>
</dbReference>
<dbReference type="PANTHER" id="PTHR43210:SF2">
    <property type="entry name" value="ATP-DEPENDENT DETHIOBIOTIN SYNTHETASE BIOD 2"/>
    <property type="match status" value="1"/>
</dbReference>
<comment type="subunit">
    <text evidence="9">Homodimer.</text>
</comment>
<dbReference type="GO" id="GO:0009102">
    <property type="term" value="P:biotin biosynthetic process"/>
    <property type="evidence" value="ECO:0007669"/>
    <property type="project" value="UniProtKB-UniRule"/>
</dbReference>
<keyword evidence="2 9" id="KW-0436">Ligase</keyword>
<comment type="similarity">
    <text evidence="9">Belongs to the dethiobiotin synthetase family.</text>
</comment>
<evidence type="ECO:0000256" key="5">
    <source>
        <dbReference type="ARBA" id="ARBA00022756"/>
    </source>
</evidence>
<feature type="binding site" evidence="9">
    <location>
        <begin position="104"/>
        <end position="107"/>
    </location>
    <ligand>
        <name>ATP</name>
        <dbReference type="ChEBI" id="CHEBI:30616"/>
    </ligand>
</feature>
<comment type="cofactor">
    <cofactor evidence="9">
        <name>Mg(2+)</name>
        <dbReference type="ChEBI" id="CHEBI:18420"/>
    </cofactor>
</comment>
<feature type="binding site" evidence="9">
    <location>
        <begin position="17"/>
        <end position="22"/>
    </location>
    <ligand>
        <name>ATP</name>
        <dbReference type="ChEBI" id="CHEBI:30616"/>
    </ligand>
</feature>
<dbReference type="EC" id="6.3.3.3" evidence="9"/>
<evidence type="ECO:0000256" key="3">
    <source>
        <dbReference type="ARBA" id="ARBA00022723"/>
    </source>
</evidence>
<accession>A0A8E2BBD7</accession>
<comment type="caution">
    <text evidence="10">The sequence shown here is derived from an EMBL/GenBank/DDBJ whole genome shotgun (WGS) entry which is preliminary data.</text>
</comment>
<feature type="binding site" evidence="9">
    <location>
        <position position="48"/>
    </location>
    <ligand>
        <name>ATP</name>
        <dbReference type="ChEBI" id="CHEBI:30616"/>
    </ligand>
</feature>
<dbReference type="CDD" id="cd03109">
    <property type="entry name" value="DTBS"/>
    <property type="match status" value="1"/>
</dbReference>
<evidence type="ECO:0000313" key="10">
    <source>
        <dbReference type="EMBL" id="MBB6466461.1"/>
    </source>
</evidence>
<comment type="subcellular location">
    <subcellularLocation>
        <location evidence="9">Cytoplasm</location>
    </subcellularLocation>
</comment>